<keyword evidence="1" id="KW-0812">Transmembrane</keyword>
<feature type="transmembrane region" description="Helical" evidence="1">
    <location>
        <begin position="1523"/>
        <end position="1542"/>
    </location>
</feature>
<gene>
    <name evidence="2" type="ORF">DYB34_000235</name>
</gene>
<dbReference type="Proteomes" id="UP000283543">
    <property type="component" value="Unassembled WGS sequence"/>
</dbReference>
<name>A0A418BZN9_APHAT</name>
<evidence type="ECO:0000313" key="2">
    <source>
        <dbReference type="EMBL" id="RHY58450.1"/>
    </source>
</evidence>
<evidence type="ECO:0000313" key="3">
    <source>
        <dbReference type="Proteomes" id="UP000283543"/>
    </source>
</evidence>
<feature type="transmembrane region" description="Helical" evidence="1">
    <location>
        <begin position="1492"/>
        <end position="1516"/>
    </location>
</feature>
<sequence>MPGFQIHIARFDVEPAEDIHPCINDAPFAAGGGSPLSAHPRASLVPKPARRNNGFVSSEVHMTWFECMEAVCGFLYVAASIASGVVYLQVLYPSFANELTWPYFNTSTHLFIGDLCNFHLGLDSRSEVLLLASSSAVLRSPSVESMGTAMNPVYPRMLVLQVSTDFEDVIQGLHANELNLGLPTQYCWVDFDKTFEMAHTAARQARLETSFGGPNGSFTRAIAAGVMEFPTGSAWLKAVQNAFVDVPSEAALWRAKGMAQWMLRWHNGWSPGVKEIIEVVDAYGFFNKLIVKSLSYLPQATGSKSTVLNSVITSDMPFARLRNYSLVRGTSRQIPDELILFNSGMVPTLVSQLWETNIGPYGAIDAVWVPVPPSLADIVHSFQGDVLSQLTRNATVLAAVQELGYEWALPTPRAWSGGAYEFSGGNPMCDNTHRTSFVQETFGFDDMCLTSLQLSVEMDAVSVLFALLVSSQAQLNSVKSYRDSTTRSFMSTPLLMELLVDIRDVSVFQFAYHDTSELPLFLTQSLLDPNDHAWSLYGWVMLYDWAMQRREVVRFDGDVDSITLVSKRYDPQPFVPSSLDASQRPDNFSKFFATYVTVVLSCVGAVMVVYGCITQFRVMGRNLFRFNRVVGSVWAGKIFQYERGITAVALLSSSTIELRKTMGLSYFVLTRRSTLELLLVASEATWVAYTVQDVLAAIFTEHSYYAAPVSTAFAWATMIVFETLVPSAPYLHLERTCKTLVVGTQVECRSGQLHFGHPVRLNVLVGFQVGWIVLVYALAILFHQKREPSRVTLWMSVASHAFLDRTLASDHHSFCFDRVTCIMSGLITVHTAYYQYVFDVKSWSIYREPHRRRRCHSVSFQPPEFNGPHAAQIPARERATRSFHSFDRFMAVAGLAYMVISVAASVVYLSTSAADTTNDFWWSHFNASGGYGYLASWYSTQLMLNPIEFNTSLDNPMYADSTPYNTTSTVISSSALYANIVQFEAVNSLAIAIQGLKNMDICDVAQIMTPYCWLDFHQQFAMANSVKRQTRCELEYTSNGAVYLESALRNVGWQGEALCWDFPPILGDDFMASAHGAEWVQRIQTTSTTVEDEVRYWHAFGLTHYTTQFQNYKTMGLVESFRIRNALGFEYSLPLKYGNASMQFGAQTSMKLYWSFAMDLSVVFNMYGFTTPTLSPSLLASSPHYVYANVSLHEMFVQLGVLHAPLGAVYTTLTKFYSIASNTISALMTTNADAQLAYNDLALPTHASENLHPTRMSSLIAARVSQRSSSSVSTCKSETRSVGRCHLFLDEAANLSQSFFSRQNLSTHAAYARAAQLDIYTLNVSLLQFRHDDGTALVHNLFSPDAAAFWFFSWGFVFEWLLGNRDVVSFEGDEGRLMLMSSTAFSVESLPNPIVIPYLMSRYTRNVVEYITSMIAAVAVVTAMYIVGSVGRVEGWNVLEINRVAAVVWAGRPLLFLRSLVAFCLLSTSQLHLTQFGPVGLMTAFEFHQLEWYRVVLTAGEATWFVYVLCDVLIVVTKQHTAAYTTYSGLIVWVIAIALSVYSPVTGTAVVNRACSSPVVDFKLQCDAGVVSIGSVTRVWELVAISLVSVGACYLFQLIRHPSLPDTRHSVSLLLSCGATYLFTMDNWKYKHGYYLDKASAVITGLVCVQVKRKFYILDIKLWRIFVIDIPPDLQVPKTHPMYDRVRYAFPLLSSATSVNA</sequence>
<dbReference type="VEuPathDB" id="FungiDB:H257_03424"/>
<feature type="transmembrane region" description="Helical" evidence="1">
    <location>
        <begin position="592"/>
        <end position="613"/>
    </location>
</feature>
<proteinExistence type="predicted"/>
<organism evidence="2 3">
    <name type="scientific">Aphanomyces astaci</name>
    <name type="common">Crayfish plague agent</name>
    <dbReference type="NCBI Taxonomy" id="112090"/>
    <lineage>
        <taxon>Eukaryota</taxon>
        <taxon>Sar</taxon>
        <taxon>Stramenopiles</taxon>
        <taxon>Oomycota</taxon>
        <taxon>Saprolegniomycetes</taxon>
        <taxon>Saprolegniales</taxon>
        <taxon>Verrucalvaceae</taxon>
        <taxon>Aphanomyces</taxon>
    </lineage>
</organism>
<keyword evidence="1" id="KW-1133">Transmembrane helix</keyword>
<keyword evidence="1" id="KW-0472">Membrane</keyword>
<feature type="transmembrane region" description="Helical" evidence="1">
    <location>
        <begin position="1579"/>
        <end position="1599"/>
    </location>
</feature>
<protein>
    <submittedName>
        <fullName evidence="2">Uncharacterized protein</fullName>
    </submittedName>
</protein>
<evidence type="ECO:0000256" key="1">
    <source>
        <dbReference type="SAM" id="Phobius"/>
    </source>
</evidence>
<feature type="transmembrane region" description="Helical" evidence="1">
    <location>
        <begin position="704"/>
        <end position="725"/>
    </location>
</feature>
<feature type="transmembrane region" description="Helical" evidence="1">
    <location>
        <begin position="1454"/>
        <end position="1472"/>
    </location>
</feature>
<comment type="caution">
    <text evidence="2">The sequence shown here is derived from an EMBL/GenBank/DDBJ whole genome shotgun (WGS) entry which is preliminary data.</text>
</comment>
<accession>A0A418BZN9</accession>
<feature type="transmembrane region" description="Helical" evidence="1">
    <location>
        <begin position="889"/>
        <end position="909"/>
    </location>
</feature>
<feature type="transmembrane region" description="Helical" evidence="1">
    <location>
        <begin position="1410"/>
        <end position="1433"/>
    </location>
</feature>
<feature type="transmembrane region" description="Helical" evidence="1">
    <location>
        <begin position="763"/>
        <end position="782"/>
    </location>
</feature>
<dbReference type="EMBL" id="QUTB01004980">
    <property type="protein sequence ID" value="RHY58450.1"/>
    <property type="molecule type" value="Genomic_DNA"/>
</dbReference>
<reference evidence="2 3" key="1">
    <citation type="submission" date="2018-08" db="EMBL/GenBank/DDBJ databases">
        <title>Aphanomyces genome sequencing and annotation.</title>
        <authorList>
            <person name="Minardi D."/>
            <person name="Oidtmann B."/>
            <person name="Van Der Giezen M."/>
            <person name="Studholme D.J."/>
        </authorList>
    </citation>
    <scope>NUCLEOTIDE SEQUENCE [LARGE SCALE GENOMIC DNA]</scope>
    <source>
        <strain evidence="2 3">Si</strain>
    </source>
</reference>